<reference evidence="1" key="3">
    <citation type="submission" date="2025-08" db="UniProtKB">
        <authorList>
            <consortium name="Ensembl"/>
        </authorList>
    </citation>
    <scope>IDENTIFICATION</scope>
    <source>
        <strain evidence="1">HNI</strain>
    </source>
</reference>
<evidence type="ECO:0000313" key="1">
    <source>
        <dbReference type="Ensembl" id="ENSORLP00020002826.1"/>
    </source>
</evidence>
<sequence>VTFVHRSVRIAVPQNTCVEYKGVPMILHDGMKYQMSISGCSKAVLLHKQKQQVLVIDSIKPSEQEALEYMISLSLWFSQGRLRVTSQRHDG</sequence>
<dbReference type="Ensembl" id="ENSORLT00020010659.1">
    <property type="protein sequence ID" value="ENSORLP00020002826.1"/>
    <property type="gene ID" value="ENSORLG00020003591.1"/>
</dbReference>
<evidence type="ECO:0000313" key="2">
    <source>
        <dbReference type="Proteomes" id="UP000265180"/>
    </source>
</evidence>
<name>A0A3P9K342_ORYLA</name>
<reference evidence="1 2" key="2">
    <citation type="submission" date="2017-04" db="EMBL/GenBank/DDBJ databases">
        <title>CpG methylation of centromeres and impact of large insertions on vertebrate speciation.</title>
        <authorList>
            <person name="Ichikawa K."/>
            <person name="Yoshimura J."/>
            <person name="Morishita S."/>
        </authorList>
    </citation>
    <scope>NUCLEOTIDE SEQUENCE</scope>
    <source>
        <strain evidence="1 2">HNI</strain>
    </source>
</reference>
<dbReference type="Proteomes" id="UP000265180">
    <property type="component" value="Chromosome 15"/>
</dbReference>
<dbReference type="AlphaFoldDB" id="A0A3P9K342"/>
<reference key="1">
    <citation type="journal article" date="2007" name="Nature">
        <title>The medaka draft genome and insights into vertebrate genome evolution.</title>
        <authorList>
            <person name="Kasahara M."/>
            <person name="Naruse K."/>
            <person name="Sasaki S."/>
            <person name="Nakatani Y."/>
            <person name="Qu W."/>
            <person name="Ahsan B."/>
            <person name="Yamada T."/>
            <person name="Nagayasu Y."/>
            <person name="Doi K."/>
            <person name="Kasai Y."/>
            <person name="Jindo T."/>
            <person name="Kobayashi D."/>
            <person name="Shimada A."/>
            <person name="Toyoda A."/>
            <person name="Kuroki Y."/>
            <person name="Fujiyama A."/>
            <person name="Sasaki T."/>
            <person name="Shimizu A."/>
            <person name="Asakawa S."/>
            <person name="Shimizu N."/>
            <person name="Hashimoto S."/>
            <person name="Yang J."/>
            <person name="Lee Y."/>
            <person name="Matsushima K."/>
            <person name="Sugano S."/>
            <person name="Sakaizumi M."/>
            <person name="Narita T."/>
            <person name="Ohishi K."/>
            <person name="Haga S."/>
            <person name="Ohta F."/>
            <person name="Nomoto H."/>
            <person name="Nogata K."/>
            <person name="Morishita T."/>
            <person name="Endo T."/>
            <person name="Shin-I T."/>
            <person name="Takeda H."/>
            <person name="Morishita S."/>
            <person name="Kohara Y."/>
        </authorList>
    </citation>
    <scope>NUCLEOTIDE SEQUENCE [LARGE SCALE GENOMIC DNA]</scope>
    <source>
        <strain>Hd-rR</strain>
    </source>
</reference>
<accession>A0A3P9K342</accession>
<protein>
    <submittedName>
        <fullName evidence="1">Uncharacterized protein</fullName>
    </submittedName>
</protein>
<proteinExistence type="predicted"/>
<organism evidence="1 2">
    <name type="scientific">Oryzias latipes</name>
    <name type="common">Japanese rice fish</name>
    <name type="synonym">Japanese killifish</name>
    <dbReference type="NCBI Taxonomy" id="8090"/>
    <lineage>
        <taxon>Eukaryota</taxon>
        <taxon>Metazoa</taxon>
        <taxon>Chordata</taxon>
        <taxon>Craniata</taxon>
        <taxon>Vertebrata</taxon>
        <taxon>Euteleostomi</taxon>
        <taxon>Actinopterygii</taxon>
        <taxon>Neopterygii</taxon>
        <taxon>Teleostei</taxon>
        <taxon>Neoteleostei</taxon>
        <taxon>Acanthomorphata</taxon>
        <taxon>Ovalentaria</taxon>
        <taxon>Atherinomorphae</taxon>
        <taxon>Beloniformes</taxon>
        <taxon>Adrianichthyidae</taxon>
        <taxon>Oryziinae</taxon>
        <taxon>Oryzias</taxon>
    </lineage>
</organism>
<reference evidence="1" key="4">
    <citation type="submission" date="2025-09" db="UniProtKB">
        <authorList>
            <consortium name="Ensembl"/>
        </authorList>
    </citation>
    <scope>IDENTIFICATION</scope>
    <source>
        <strain evidence="1">HNI</strain>
    </source>
</reference>